<evidence type="ECO:0000313" key="2">
    <source>
        <dbReference type="Proteomes" id="UP000765509"/>
    </source>
</evidence>
<sequence length="97" mass="11287">MKPQPQGHALDNLYHQEDIKLDALLENKARSPSQYQHQEKMYCSEKEALKQLPETTSWPNFPGTGEYDHIELIDHSDGLFIEVPSIPDYWFTARLNT</sequence>
<name>A0A9Q3BFJ6_9BASI</name>
<keyword evidence="2" id="KW-1185">Reference proteome</keyword>
<proteinExistence type="predicted"/>
<evidence type="ECO:0000313" key="1">
    <source>
        <dbReference type="EMBL" id="MBW0464313.1"/>
    </source>
</evidence>
<organism evidence="1 2">
    <name type="scientific">Austropuccinia psidii MF-1</name>
    <dbReference type="NCBI Taxonomy" id="1389203"/>
    <lineage>
        <taxon>Eukaryota</taxon>
        <taxon>Fungi</taxon>
        <taxon>Dikarya</taxon>
        <taxon>Basidiomycota</taxon>
        <taxon>Pucciniomycotina</taxon>
        <taxon>Pucciniomycetes</taxon>
        <taxon>Pucciniales</taxon>
        <taxon>Sphaerophragmiaceae</taxon>
        <taxon>Austropuccinia</taxon>
    </lineage>
</organism>
<dbReference type="EMBL" id="AVOT02000751">
    <property type="protein sequence ID" value="MBW0464313.1"/>
    <property type="molecule type" value="Genomic_DNA"/>
</dbReference>
<protein>
    <submittedName>
        <fullName evidence="1">Uncharacterized protein</fullName>
    </submittedName>
</protein>
<dbReference type="AlphaFoldDB" id="A0A9Q3BFJ6"/>
<reference evidence="1" key="1">
    <citation type="submission" date="2021-03" db="EMBL/GenBank/DDBJ databases">
        <title>Draft genome sequence of rust myrtle Austropuccinia psidii MF-1, a brazilian biotype.</title>
        <authorList>
            <person name="Quecine M.C."/>
            <person name="Pachon D.M.R."/>
            <person name="Bonatelli M.L."/>
            <person name="Correr F.H."/>
            <person name="Franceschini L.M."/>
            <person name="Leite T.F."/>
            <person name="Margarido G.R.A."/>
            <person name="Almeida C.A."/>
            <person name="Ferrarezi J.A."/>
            <person name="Labate C.A."/>
        </authorList>
    </citation>
    <scope>NUCLEOTIDE SEQUENCE</scope>
    <source>
        <strain evidence="1">MF-1</strain>
    </source>
</reference>
<dbReference type="Proteomes" id="UP000765509">
    <property type="component" value="Unassembled WGS sequence"/>
</dbReference>
<comment type="caution">
    <text evidence="1">The sequence shown here is derived from an EMBL/GenBank/DDBJ whole genome shotgun (WGS) entry which is preliminary data.</text>
</comment>
<accession>A0A9Q3BFJ6</accession>
<gene>
    <name evidence="1" type="ORF">O181_004028</name>
</gene>